<gene>
    <name evidence="1" type="ORF">KUF71_013885</name>
</gene>
<proteinExistence type="predicted"/>
<evidence type="ECO:0000313" key="1">
    <source>
        <dbReference type="EMBL" id="KAK3925636.1"/>
    </source>
</evidence>
<protein>
    <submittedName>
        <fullName evidence="1">Uncharacterized protein</fullName>
    </submittedName>
</protein>
<sequence>MKRVAGPVLRARLIRLADPSRPSRIPALSICGGLSLLRYRGGPGRQRVCASVREQHHGAQHAAKGIFRPRANEASAQMSGREKVRI</sequence>
<dbReference type="Proteomes" id="UP001219518">
    <property type="component" value="Unassembled WGS sequence"/>
</dbReference>
<accession>A0AAE1HRT7</accession>
<reference evidence="1" key="2">
    <citation type="journal article" date="2023" name="BMC Genomics">
        <title>Pest status, molecular evolution, and epigenetic factors derived from the genome assembly of Frankliniella fusca, a thysanopteran phytovirus vector.</title>
        <authorList>
            <person name="Catto M.A."/>
            <person name="Labadie P.E."/>
            <person name="Jacobson A.L."/>
            <person name="Kennedy G.G."/>
            <person name="Srinivasan R."/>
            <person name="Hunt B.G."/>
        </authorList>
    </citation>
    <scope>NUCLEOTIDE SEQUENCE</scope>
    <source>
        <strain evidence="1">PL_HMW_Pooled</strain>
    </source>
</reference>
<name>A0AAE1HRT7_9NEOP</name>
<reference evidence="1" key="1">
    <citation type="submission" date="2021-07" db="EMBL/GenBank/DDBJ databases">
        <authorList>
            <person name="Catto M.A."/>
            <person name="Jacobson A."/>
            <person name="Kennedy G."/>
            <person name="Labadie P."/>
            <person name="Hunt B.G."/>
            <person name="Srinivasan R."/>
        </authorList>
    </citation>
    <scope>NUCLEOTIDE SEQUENCE</scope>
    <source>
        <strain evidence="1">PL_HMW_Pooled</strain>
        <tissue evidence="1">Head</tissue>
    </source>
</reference>
<evidence type="ECO:0000313" key="2">
    <source>
        <dbReference type="Proteomes" id="UP001219518"/>
    </source>
</evidence>
<dbReference type="EMBL" id="JAHWGI010001240">
    <property type="protein sequence ID" value="KAK3925636.1"/>
    <property type="molecule type" value="Genomic_DNA"/>
</dbReference>
<comment type="caution">
    <text evidence="1">The sequence shown here is derived from an EMBL/GenBank/DDBJ whole genome shotgun (WGS) entry which is preliminary data.</text>
</comment>
<keyword evidence="2" id="KW-1185">Reference proteome</keyword>
<dbReference type="AlphaFoldDB" id="A0AAE1HRT7"/>
<organism evidence="1 2">
    <name type="scientific">Frankliniella fusca</name>
    <dbReference type="NCBI Taxonomy" id="407009"/>
    <lineage>
        <taxon>Eukaryota</taxon>
        <taxon>Metazoa</taxon>
        <taxon>Ecdysozoa</taxon>
        <taxon>Arthropoda</taxon>
        <taxon>Hexapoda</taxon>
        <taxon>Insecta</taxon>
        <taxon>Pterygota</taxon>
        <taxon>Neoptera</taxon>
        <taxon>Paraneoptera</taxon>
        <taxon>Thysanoptera</taxon>
        <taxon>Terebrantia</taxon>
        <taxon>Thripoidea</taxon>
        <taxon>Thripidae</taxon>
        <taxon>Frankliniella</taxon>
    </lineage>
</organism>